<dbReference type="EMBL" id="KZ825817">
    <property type="protein sequence ID" value="PYH97897.1"/>
    <property type="molecule type" value="Genomic_DNA"/>
</dbReference>
<dbReference type="VEuPathDB" id="FungiDB:BO71DRAFT_395733"/>
<dbReference type="InterPro" id="IPR051601">
    <property type="entry name" value="Serine_prot/Carboxylest_S33"/>
</dbReference>
<feature type="domain" description="AB hydrolase-1" evidence="4">
    <location>
        <begin position="154"/>
        <end position="313"/>
    </location>
</feature>
<proteinExistence type="inferred from homology"/>
<protein>
    <submittedName>
        <fullName evidence="6">Alpha/beta-hydrolase</fullName>
    </submittedName>
</protein>
<evidence type="ECO:0000313" key="7">
    <source>
        <dbReference type="Proteomes" id="UP000247810"/>
    </source>
</evidence>
<dbReference type="InterPro" id="IPR000073">
    <property type="entry name" value="AB_hydrolase_1"/>
</dbReference>
<feature type="region of interest" description="Disordered" evidence="3">
    <location>
        <begin position="442"/>
        <end position="462"/>
    </location>
</feature>
<dbReference type="OrthoDB" id="425534at2759"/>
<dbReference type="InterPro" id="IPR013595">
    <property type="entry name" value="Pept_S33_TAP-like_C"/>
</dbReference>
<dbReference type="STRING" id="1448320.A0A319DUT6"/>
<keyword evidence="7" id="KW-1185">Reference proteome</keyword>
<dbReference type="AlphaFoldDB" id="A0A319DUT6"/>
<organism evidence="6 7">
    <name type="scientific">Aspergillus ellipticus CBS 707.79</name>
    <dbReference type="NCBI Taxonomy" id="1448320"/>
    <lineage>
        <taxon>Eukaryota</taxon>
        <taxon>Fungi</taxon>
        <taxon>Dikarya</taxon>
        <taxon>Ascomycota</taxon>
        <taxon>Pezizomycotina</taxon>
        <taxon>Eurotiomycetes</taxon>
        <taxon>Eurotiomycetidae</taxon>
        <taxon>Eurotiales</taxon>
        <taxon>Aspergillaceae</taxon>
        <taxon>Aspergillus</taxon>
        <taxon>Aspergillus subgen. Circumdati</taxon>
    </lineage>
</organism>
<dbReference type="Proteomes" id="UP000247810">
    <property type="component" value="Unassembled WGS sequence"/>
</dbReference>
<dbReference type="InterPro" id="IPR029058">
    <property type="entry name" value="AB_hydrolase_fold"/>
</dbReference>
<dbReference type="PANTHER" id="PTHR43248">
    <property type="entry name" value="2-SUCCINYL-6-HYDROXY-2,4-CYCLOHEXADIENE-1-CARBOXYLATE SYNTHASE"/>
    <property type="match status" value="1"/>
</dbReference>
<dbReference type="SUPFAM" id="SSF53474">
    <property type="entry name" value="alpha/beta-Hydrolases"/>
    <property type="match status" value="1"/>
</dbReference>
<evidence type="ECO:0000313" key="6">
    <source>
        <dbReference type="EMBL" id="PYH97897.1"/>
    </source>
</evidence>
<accession>A0A319DUT6</accession>
<dbReference type="GO" id="GO:0016787">
    <property type="term" value="F:hydrolase activity"/>
    <property type="evidence" value="ECO:0007669"/>
    <property type="project" value="UniProtKB-KW"/>
</dbReference>
<comment type="similarity">
    <text evidence="1">Belongs to the peptidase S33 family.</text>
</comment>
<dbReference type="PANTHER" id="PTHR43248:SF25">
    <property type="entry name" value="AB HYDROLASE-1 DOMAIN-CONTAINING PROTEIN-RELATED"/>
    <property type="match status" value="1"/>
</dbReference>
<feature type="domain" description="Peptidase S33 tripeptidyl aminopeptidase-like C-terminal" evidence="5">
    <location>
        <begin position="510"/>
        <end position="605"/>
    </location>
</feature>
<name>A0A319DUT6_9EURO</name>
<keyword evidence="2 6" id="KW-0378">Hydrolase</keyword>
<gene>
    <name evidence="6" type="ORF">BO71DRAFT_395733</name>
</gene>
<dbReference type="Pfam" id="PF08386">
    <property type="entry name" value="Abhydrolase_4"/>
    <property type="match status" value="1"/>
</dbReference>
<evidence type="ECO:0000256" key="2">
    <source>
        <dbReference type="ARBA" id="ARBA00022801"/>
    </source>
</evidence>
<evidence type="ECO:0000256" key="1">
    <source>
        <dbReference type="ARBA" id="ARBA00010088"/>
    </source>
</evidence>
<sequence>MKELLPATARPSSGRTSRTSVSIAVALLCLIGLNHVFNANPLRLPLGRHSCHHDDLLPYGLFPKTDDPFHFLPCTRETVPPTLDDPDAAATWAARFNPDPLTWNRGGPTGEGIYLCGYLDVPLDYTNQTDPRIARLAVTKFQVSGPGGGKSERTLVVNPGGPGGSGTGLVWRATDDFSPRFTDYQYDVLGWDPRGVNTSLPRAACFPFNANRDRWSLLHGQYHEVAGPGHLELADALNEAIFQACYEQLGDLGRFLSTTFVARDVEEIRKALGEPELTGYFVSYGTGIGQTWANMFPDSVGRLILDGTEYVRDHRQVGGFGYTALDNATDAWHDGFLGECLHAGPAHCALAVPKVNASSPVQLHDLDARMHALLSSLIARPIPGYTPSTGPSIITYSALVSSIYSAMYNAASWPALAQMLSELEDGNATLATTFINSWEYDPRDPSSCPSPSSPSPLSPSTDELTDLVICADSADAPEWSSPGGPQHLSWWSSLWASMTTRSWISGNSRFYNVFSCRHFNTFWPQPAELYRGDLNNSLSNPILLIAETYDPATPLRNGRRLLHEMGHDNSRLIVHHGYGHSSRDRSVCTDAIAKGYLLKGEVPGEMETDCFADGKPYLYGVDEEWVIVDAEGEVELKRDPVEVWMEHVETMAVWGGRRVGV</sequence>
<evidence type="ECO:0000259" key="4">
    <source>
        <dbReference type="Pfam" id="PF00561"/>
    </source>
</evidence>
<dbReference type="Pfam" id="PF00561">
    <property type="entry name" value="Abhydrolase_1"/>
    <property type="match status" value="1"/>
</dbReference>
<evidence type="ECO:0000259" key="5">
    <source>
        <dbReference type="Pfam" id="PF08386"/>
    </source>
</evidence>
<evidence type="ECO:0000256" key="3">
    <source>
        <dbReference type="SAM" id="MobiDB-lite"/>
    </source>
</evidence>
<dbReference type="Gene3D" id="3.40.50.1820">
    <property type="entry name" value="alpha/beta hydrolase"/>
    <property type="match status" value="1"/>
</dbReference>
<reference evidence="6 7" key="1">
    <citation type="submission" date="2018-02" db="EMBL/GenBank/DDBJ databases">
        <title>The genomes of Aspergillus section Nigri reveals drivers in fungal speciation.</title>
        <authorList>
            <consortium name="DOE Joint Genome Institute"/>
            <person name="Vesth T.C."/>
            <person name="Nybo J."/>
            <person name="Theobald S."/>
            <person name="Brandl J."/>
            <person name="Frisvad J.C."/>
            <person name="Nielsen K.F."/>
            <person name="Lyhne E.K."/>
            <person name="Kogle M.E."/>
            <person name="Kuo A."/>
            <person name="Riley R."/>
            <person name="Clum A."/>
            <person name="Nolan M."/>
            <person name="Lipzen A."/>
            <person name="Salamov A."/>
            <person name="Henrissat B."/>
            <person name="Wiebenga A."/>
            <person name="De vries R.P."/>
            <person name="Grigoriev I.V."/>
            <person name="Mortensen U.H."/>
            <person name="Andersen M.R."/>
            <person name="Baker S.E."/>
        </authorList>
    </citation>
    <scope>NUCLEOTIDE SEQUENCE [LARGE SCALE GENOMIC DNA]</scope>
    <source>
        <strain evidence="6 7">CBS 707.79</strain>
    </source>
</reference>